<sequence>MKVLEQKHQSYPIPPQQNLLAVALT</sequence>
<dbReference type="AlphaFoldDB" id="A0A2P2INS7"/>
<organism evidence="1">
    <name type="scientific">Rhizophora mucronata</name>
    <name type="common">Asiatic mangrove</name>
    <dbReference type="NCBI Taxonomy" id="61149"/>
    <lineage>
        <taxon>Eukaryota</taxon>
        <taxon>Viridiplantae</taxon>
        <taxon>Streptophyta</taxon>
        <taxon>Embryophyta</taxon>
        <taxon>Tracheophyta</taxon>
        <taxon>Spermatophyta</taxon>
        <taxon>Magnoliopsida</taxon>
        <taxon>eudicotyledons</taxon>
        <taxon>Gunneridae</taxon>
        <taxon>Pentapetalae</taxon>
        <taxon>rosids</taxon>
        <taxon>fabids</taxon>
        <taxon>Malpighiales</taxon>
        <taxon>Rhizophoraceae</taxon>
        <taxon>Rhizophora</taxon>
    </lineage>
</organism>
<dbReference type="EMBL" id="GGEC01002354">
    <property type="protein sequence ID" value="MBW82837.1"/>
    <property type="molecule type" value="Transcribed_RNA"/>
</dbReference>
<evidence type="ECO:0000313" key="1">
    <source>
        <dbReference type="EMBL" id="MBW82837.1"/>
    </source>
</evidence>
<reference evidence="1" key="1">
    <citation type="submission" date="2018-02" db="EMBL/GenBank/DDBJ databases">
        <title>Rhizophora mucronata_Transcriptome.</title>
        <authorList>
            <person name="Meera S.P."/>
            <person name="Sreeshan A."/>
            <person name="Augustine A."/>
        </authorList>
    </citation>
    <scope>NUCLEOTIDE SEQUENCE</scope>
    <source>
        <tissue evidence="1">Leaf</tissue>
    </source>
</reference>
<protein>
    <submittedName>
        <fullName evidence="1">Uncharacterized protein</fullName>
    </submittedName>
</protein>
<name>A0A2P2INS7_RHIMU</name>
<accession>A0A2P2INS7</accession>
<proteinExistence type="predicted"/>